<feature type="domain" description="Amine oxidase" evidence="4">
    <location>
        <begin position="1"/>
        <end position="498"/>
    </location>
</feature>
<evidence type="ECO:0000259" key="4">
    <source>
        <dbReference type="Pfam" id="PF01593"/>
    </source>
</evidence>
<dbReference type="InterPro" id="IPR002937">
    <property type="entry name" value="Amino_oxidase"/>
</dbReference>
<evidence type="ECO:0000256" key="3">
    <source>
        <dbReference type="ARBA" id="ARBA00040298"/>
    </source>
</evidence>
<dbReference type="Gene3D" id="3.50.50.60">
    <property type="entry name" value="FAD/NAD(P)-binding domain"/>
    <property type="match status" value="2"/>
</dbReference>
<dbReference type="AlphaFoldDB" id="A0A7D9D193"/>
<dbReference type="PANTHER" id="PTHR10668:SF103">
    <property type="entry name" value="PYRIDINE NUCLEOTIDE-DISULFIDE OXIDOREDUCTASE DOMAIN-CONTAINING PROTEIN 2"/>
    <property type="match status" value="1"/>
</dbReference>
<proteinExistence type="predicted"/>
<dbReference type="SUPFAM" id="SSF51905">
    <property type="entry name" value="FAD/NAD(P)-binding domain"/>
    <property type="match status" value="1"/>
</dbReference>
<evidence type="ECO:0000256" key="1">
    <source>
        <dbReference type="ARBA" id="ARBA00037217"/>
    </source>
</evidence>
<accession>A0A7D9D193</accession>
<dbReference type="Gene3D" id="3.90.660.50">
    <property type="match status" value="1"/>
</dbReference>
<dbReference type="EMBL" id="LR633967">
    <property type="protein sequence ID" value="VUX55341.1"/>
    <property type="molecule type" value="Genomic_DNA"/>
</dbReference>
<reference evidence="5" key="1">
    <citation type="submission" date="2019-07" db="EMBL/GenBank/DDBJ databases">
        <authorList>
            <person name="Weber M."/>
            <person name="Kostadinov I."/>
            <person name="Kostadinov D I."/>
        </authorList>
    </citation>
    <scope>NUCLEOTIDE SEQUENCE</scope>
    <source>
        <strain evidence="5">Gfbio:sag-sample-m06:053724c1-46a9-4a36-b237-ea2bf867836b</strain>
    </source>
</reference>
<gene>
    <name evidence="5" type="ORF">JTBM06_V1_10060</name>
</gene>
<dbReference type="InterPro" id="IPR036188">
    <property type="entry name" value="FAD/NAD-bd_sf"/>
</dbReference>
<organism evidence="5">
    <name type="scientific">uncultured Woeseiaceae bacterium</name>
    <dbReference type="NCBI Taxonomy" id="1983305"/>
    <lineage>
        <taxon>Bacteria</taxon>
        <taxon>Pseudomonadati</taxon>
        <taxon>Pseudomonadota</taxon>
        <taxon>Gammaproteobacteria</taxon>
        <taxon>Woeseiales</taxon>
        <taxon>Woeseiaceae</taxon>
        <taxon>environmental samples</taxon>
    </lineage>
</organism>
<protein>
    <recommendedName>
        <fullName evidence="3">Pyridine nucleotide-disulfide oxidoreductase domain-containing protein 2</fullName>
    </recommendedName>
</protein>
<sequence length="499" mass="54812">MVCAAYLAQGGQRVLVLEASDTPGGLAANREFHPGFHASVAHTVSHFPRKIASDLKLASHGFEPTSNILATVGLSTDQEHVVLHQDTLSGTTTDDAAAYRDYSQLMQRFAEVLRPFWLKTMPRIGDSRLGEMMTFAHIGLNLRRIGKKDMREFLRIVSLPARDLMDEYFDNDILKATLSWDGLVGSRLAPRSPNAAVLTMLYRMAGESRGNHAIPAGGVNGLVESLCASATKSGVDIRNGALVRRVLIDGSADGLVATGVQLVDGEKIEASHVISATDPQRTFLDLVGVEHLNIGFTNRIRRLRCDGYVAKMHLALSELPEFDGLQQTDSRMIIAPELDAIEFAFDDAKYGELPTRPVMEIVIPSVHDTSFAPPGQHLLSAHVMYVPYRLKGGWTDVARDQICERAIDTIAQYAPRIREQIIHREFLTPFDLEQDFRVTGGHWHHTELAMDQMLMMRPTYEAAQYGTPIPGLFLCGAGCHPGGGIMGAAGHNAAREVLR</sequence>
<comment type="function">
    <text evidence="1">Probable oxidoreductase that may play a role as regulator of mitochondrial function.</text>
</comment>
<dbReference type="PANTHER" id="PTHR10668">
    <property type="entry name" value="PHYTOENE DEHYDROGENASE"/>
    <property type="match status" value="1"/>
</dbReference>
<dbReference type="Pfam" id="PF01593">
    <property type="entry name" value="Amino_oxidase"/>
    <property type="match status" value="1"/>
</dbReference>
<evidence type="ECO:0000313" key="5">
    <source>
        <dbReference type="EMBL" id="VUX55341.1"/>
    </source>
</evidence>
<evidence type="ECO:0000256" key="2">
    <source>
        <dbReference type="ARBA" id="ARBA00038825"/>
    </source>
</evidence>
<name>A0A7D9D193_9GAMM</name>
<dbReference type="GO" id="GO:0016491">
    <property type="term" value="F:oxidoreductase activity"/>
    <property type="evidence" value="ECO:0007669"/>
    <property type="project" value="InterPro"/>
</dbReference>
<comment type="subunit">
    <text evidence="2">Interacts with COX5B; this interaction may contribute to localize PYROXD2 to the inner face of the inner mitochondrial membrane.</text>
</comment>